<name>A0A0F9EA36_9ZZZZ</name>
<reference evidence="1" key="1">
    <citation type="journal article" date="2015" name="Nature">
        <title>Complex archaea that bridge the gap between prokaryotes and eukaryotes.</title>
        <authorList>
            <person name="Spang A."/>
            <person name="Saw J.H."/>
            <person name="Jorgensen S.L."/>
            <person name="Zaremba-Niedzwiedzka K."/>
            <person name="Martijn J."/>
            <person name="Lind A.E."/>
            <person name="van Eijk R."/>
            <person name="Schleper C."/>
            <person name="Guy L."/>
            <person name="Ettema T.J."/>
        </authorList>
    </citation>
    <scope>NUCLEOTIDE SEQUENCE</scope>
</reference>
<accession>A0A0F9EA36</accession>
<organism evidence="1">
    <name type="scientific">marine sediment metagenome</name>
    <dbReference type="NCBI Taxonomy" id="412755"/>
    <lineage>
        <taxon>unclassified sequences</taxon>
        <taxon>metagenomes</taxon>
        <taxon>ecological metagenomes</taxon>
    </lineage>
</organism>
<dbReference type="EMBL" id="LAZR01028286">
    <property type="protein sequence ID" value="KKL63081.1"/>
    <property type="molecule type" value="Genomic_DNA"/>
</dbReference>
<protein>
    <submittedName>
        <fullName evidence="1">Uncharacterized protein</fullName>
    </submittedName>
</protein>
<proteinExistence type="predicted"/>
<dbReference type="AlphaFoldDB" id="A0A0F9EA36"/>
<evidence type="ECO:0000313" key="1">
    <source>
        <dbReference type="EMBL" id="KKL63081.1"/>
    </source>
</evidence>
<gene>
    <name evidence="1" type="ORF">LCGC14_2178680</name>
</gene>
<sequence length="54" mass="6069">MSAEVAATVKSDKEWQAESDLNTLIDAEKIKKDKVRLKAVMARKRVLAKALEKI</sequence>
<comment type="caution">
    <text evidence="1">The sequence shown here is derived from an EMBL/GenBank/DDBJ whole genome shotgun (WGS) entry which is preliminary data.</text>
</comment>